<evidence type="ECO:0000256" key="1">
    <source>
        <dbReference type="SAM" id="MobiDB-lite"/>
    </source>
</evidence>
<sequence length="74" mass="7640">MSTLLCHIGRAGVPLDTAAPSAALRFEPTASAEDITTFSSTSSTSPPKIPYSQRPPFTPATSSAPLRVARPPSA</sequence>
<accession>A0A0A9EKY3</accession>
<evidence type="ECO:0000313" key="2">
    <source>
        <dbReference type="EMBL" id="JAD99633.1"/>
    </source>
</evidence>
<feature type="region of interest" description="Disordered" evidence="1">
    <location>
        <begin position="29"/>
        <end position="74"/>
    </location>
</feature>
<dbReference type="EMBL" id="GBRH01198262">
    <property type="protein sequence ID" value="JAD99633.1"/>
    <property type="molecule type" value="Transcribed_RNA"/>
</dbReference>
<protein>
    <submittedName>
        <fullName evidence="2">Uncharacterized protein</fullName>
    </submittedName>
</protein>
<reference evidence="2" key="1">
    <citation type="submission" date="2014-09" db="EMBL/GenBank/DDBJ databases">
        <authorList>
            <person name="Magalhaes I.L.F."/>
            <person name="Oliveira U."/>
            <person name="Santos F.R."/>
            <person name="Vidigal T.H.D.A."/>
            <person name="Brescovit A.D."/>
            <person name="Santos A.J."/>
        </authorList>
    </citation>
    <scope>NUCLEOTIDE SEQUENCE</scope>
    <source>
        <tissue evidence="2">Shoot tissue taken approximately 20 cm above the soil surface</tissue>
    </source>
</reference>
<proteinExistence type="predicted"/>
<dbReference type="AlphaFoldDB" id="A0A0A9EKY3"/>
<name>A0A0A9EKY3_ARUDO</name>
<reference evidence="2" key="2">
    <citation type="journal article" date="2015" name="Data Brief">
        <title>Shoot transcriptome of the giant reed, Arundo donax.</title>
        <authorList>
            <person name="Barrero R.A."/>
            <person name="Guerrero F.D."/>
            <person name="Moolhuijzen P."/>
            <person name="Goolsby J.A."/>
            <person name="Tidwell J."/>
            <person name="Bellgard S.E."/>
            <person name="Bellgard M.I."/>
        </authorList>
    </citation>
    <scope>NUCLEOTIDE SEQUENCE</scope>
    <source>
        <tissue evidence="2">Shoot tissue taken approximately 20 cm above the soil surface</tissue>
    </source>
</reference>
<feature type="compositionally biased region" description="Low complexity" evidence="1">
    <location>
        <begin position="36"/>
        <end position="45"/>
    </location>
</feature>
<organism evidence="2">
    <name type="scientific">Arundo donax</name>
    <name type="common">Giant reed</name>
    <name type="synonym">Donax arundinaceus</name>
    <dbReference type="NCBI Taxonomy" id="35708"/>
    <lineage>
        <taxon>Eukaryota</taxon>
        <taxon>Viridiplantae</taxon>
        <taxon>Streptophyta</taxon>
        <taxon>Embryophyta</taxon>
        <taxon>Tracheophyta</taxon>
        <taxon>Spermatophyta</taxon>
        <taxon>Magnoliopsida</taxon>
        <taxon>Liliopsida</taxon>
        <taxon>Poales</taxon>
        <taxon>Poaceae</taxon>
        <taxon>PACMAD clade</taxon>
        <taxon>Arundinoideae</taxon>
        <taxon>Arundineae</taxon>
        <taxon>Arundo</taxon>
    </lineage>
</organism>